<evidence type="ECO:0000313" key="2">
    <source>
        <dbReference type="EMBL" id="EOA05399.1"/>
    </source>
</evidence>
<feature type="domain" description="SecDF P1 head subdomain" evidence="1">
    <location>
        <begin position="77"/>
        <end position="173"/>
    </location>
</feature>
<proteinExistence type="predicted"/>
<dbReference type="AlphaFoldDB" id="A0AAI9IG34"/>
<dbReference type="InterPro" id="IPR054384">
    <property type="entry name" value="SecDF_P1_head"/>
</dbReference>
<comment type="caution">
    <text evidence="2">The sequence shown here is derived from an EMBL/GenBank/DDBJ whole genome shotgun (WGS) entry which is preliminary data.</text>
</comment>
<reference evidence="2 3" key="1">
    <citation type="journal article" date="2013" name="Front. Microbiol.">
        <title>The genome of the endophytic bacterium H. frisingense GSF30(T) identifies diverse strategies in the Herbaspirillum genus to interact with plants.</title>
        <authorList>
            <person name="Straub D."/>
            <person name="Rothballer M."/>
            <person name="Hartmann A."/>
            <person name="Ludewig U."/>
        </authorList>
    </citation>
    <scope>NUCLEOTIDE SEQUENCE [LARGE SCALE GENOMIC DNA]</scope>
    <source>
        <strain evidence="2 3">GSF30</strain>
    </source>
</reference>
<dbReference type="Proteomes" id="UP000006772">
    <property type="component" value="Unassembled WGS sequence"/>
</dbReference>
<accession>A0AAI9IG34</accession>
<dbReference type="PROSITE" id="PS51318">
    <property type="entry name" value="TAT"/>
    <property type="match status" value="1"/>
</dbReference>
<name>A0AAI9IG34_9BURK</name>
<organism evidence="2 3">
    <name type="scientific">Herbaspirillum frisingense GSF30</name>
    <dbReference type="NCBI Taxonomy" id="864073"/>
    <lineage>
        <taxon>Bacteria</taxon>
        <taxon>Pseudomonadati</taxon>
        <taxon>Pseudomonadota</taxon>
        <taxon>Betaproteobacteria</taxon>
        <taxon>Burkholderiales</taxon>
        <taxon>Oxalobacteraceae</taxon>
        <taxon>Herbaspirillum</taxon>
    </lineage>
</organism>
<evidence type="ECO:0000259" key="1">
    <source>
        <dbReference type="Pfam" id="PF22599"/>
    </source>
</evidence>
<dbReference type="EMBL" id="AEEC02000008">
    <property type="protein sequence ID" value="EOA05399.1"/>
    <property type="molecule type" value="Genomic_DNA"/>
</dbReference>
<dbReference type="InterPro" id="IPR006311">
    <property type="entry name" value="TAT_signal"/>
</dbReference>
<dbReference type="Gene3D" id="3.30.1360.200">
    <property type="match status" value="1"/>
</dbReference>
<dbReference type="RefSeq" id="WP_006462839.1">
    <property type="nucleotide sequence ID" value="NZ_AEEC02000008.1"/>
</dbReference>
<evidence type="ECO:0000313" key="3">
    <source>
        <dbReference type="Proteomes" id="UP000006772"/>
    </source>
</evidence>
<protein>
    <submittedName>
        <fullName evidence="2">Protein-export membrane protein SecD</fullName>
    </submittedName>
</protein>
<dbReference type="Pfam" id="PF22599">
    <property type="entry name" value="SecDF_P1_head"/>
    <property type="match status" value="1"/>
</dbReference>
<gene>
    <name evidence="2" type="ORF">HFRIS_008286</name>
</gene>
<sequence>MSAPEFSLTPGALYLASPRRRTLLLGAAAGAALVLAGCASSGMQGGAAPSSSTLFELRGATTVPTQGWIKAQISDPPGGDIYLAPRVALDASDVQRASAQKDAAGRAILVLQFSPVGTARLAAASREFMGRQLAAVLEGRVTNVARVEGPMTINTMALTGLSSFEEAVRLARLFPSR</sequence>